<dbReference type="Proteomes" id="UP000593765">
    <property type="component" value="Chromosome"/>
</dbReference>
<dbReference type="PANTHER" id="PTHR44998:SF1">
    <property type="entry name" value="UDP-N-ACETYLGLUCOSAMINE--PEPTIDE N-ACETYLGLUCOSAMINYLTRANSFERASE 110 KDA SUBUNIT"/>
    <property type="match status" value="1"/>
</dbReference>
<sequence length="208" mass="22978">MTPNVPTRSHPSLAMTIALLALLLSSFVGGCAPESKPPAGDSISKAKADNEAAVLLIEKAKYTEAEPLLRSALASDPGFGQARNNLGLVYYHTGNLYQAAWEFEEAARLMPRRPEPHNNLGLVYERANQLIKAVDAYTEAYKLDPAGVEYLANLARARVRRGDTDVETRRLLQELIMKDARPQWNEWARSTLIRLNAVPPLDLTTKPS</sequence>
<dbReference type="KEGG" id="hbs:IPV69_06315"/>
<protein>
    <submittedName>
        <fullName evidence="4">Tetratricopeptide repeat protein</fullName>
    </submittedName>
</protein>
<dbReference type="InterPro" id="IPR019734">
    <property type="entry name" value="TPR_rpt"/>
</dbReference>
<evidence type="ECO:0000313" key="5">
    <source>
        <dbReference type="Proteomes" id="UP000593765"/>
    </source>
</evidence>
<name>A0A7M2X1G3_9BACT</name>
<evidence type="ECO:0000313" key="4">
    <source>
        <dbReference type="EMBL" id="QOV90971.1"/>
    </source>
</evidence>
<dbReference type="PROSITE" id="PS50005">
    <property type="entry name" value="TPR"/>
    <property type="match status" value="2"/>
</dbReference>
<feature type="repeat" description="TPR" evidence="3">
    <location>
        <begin position="80"/>
        <end position="113"/>
    </location>
</feature>
<feature type="repeat" description="TPR" evidence="3">
    <location>
        <begin position="114"/>
        <end position="147"/>
    </location>
</feature>
<evidence type="ECO:0000256" key="1">
    <source>
        <dbReference type="ARBA" id="ARBA00022737"/>
    </source>
</evidence>
<evidence type="ECO:0000256" key="3">
    <source>
        <dbReference type="PROSITE-ProRule" id="PRU00339"/>
    </source>
</evidence>
<dbReference type="EMBL" id="CP063458">
    <property type="protein sequence ID" value="QOV90971.1"/>
    <property type="molecule type" value="Genomic_DNA"/>
</dbReference>
<dbReference type="SMART" id="SM00028">
    <property type="entry name" value="TPR"/>
    <property type="match status" value="3"/>
</dbReference>
<dbReference type="InterPro" id="IPR013105">
    <property type="entry name" value="TPR_2"/>
</dbReference>
<keyword evidence="2 3" id="KW-0802">TPR repeat</keyword>
<dbReference type="AlphaFoldDB" id="A0A7M2X1G3"/>
<dbReference type="SUPFAM" id="SSF48452">
    <property type="entry name" value="TPR-like"/>
    <property type="match status" value="1"/>
</dbReference>
<keyword evidence="1" id="KW-0677">Repeat</keyword>
<dbReference type="Gene3D" id="1.25.40.10">
    <property type="entry name" value="Tetratricopeptide repeat domain"/>
    <property type="match status" value="1"/>
</dbReference>
<dbReference type="RefSeq" id="WP_206294077.1">
    <property type="nucleotide sequence ID" value="NZ_CP063458.1"/>
</dbReference>
<reference evidence="4 5" key="1">
    <citation type="submission" date="2020-10" db="EMBL/GenBank/DDBJ databases">
        <title>Wide distribution of Phycisphaera-like planctomycetes from WD2101 soil group in peatlands and genome analysis of the first cultivated representative.</title>
        <authorList>
            <person name="Dedysh S.N."/>
            <person name="Beletsky A.V."/>
            <person name="Ivanova A."/>
            <person name="Kulichevskaya I.S."/>
            <person name="Suzina N.E."/>
            <person name="Philippov D.A."/>
            <person name="Rakitin A.L."/>
            <person name="Mardanov A.V."/>
            <person name="Ravin N.V."/>
        </authorList>
    </citation>
    <scope>NUCLEOTIDE SEQUENCE [LARGE SCALE GENOMIC DNA]</scope>
    <source>
        <strain evidence="4 5">M1803</strain>
    </source>
</reference>
<dbReference type="Pfam" id="PF07719">
    <property type="entry name" value="TPR_2"/>
    <property type="match status" value="1"/>
</dbReference>
<dbReference type="Pfam" id="PF13432">
    <property type="entry name" value="TPR_16"/>
    <property type="match status" value="1"/>
</dbReference>
<evidence type="ECO:0000256" key="2">
    <source>
        <dbReference type="ARBA" id="ARBA00022803"/>
    </source>
</evidence>
<dbReference type="InterPro" id="IPR011990">
    <property type="entry name" value="TPR-like_helical_dom_sf"/>
</dbReference>
<dbReference type="PANTHER" id="PTHR44998">
    <property type="match status" value="1"/>
</dbReference>
<keyword evidence="5" id="KW-1185">Reference proteome</keyword>
<accession>A0A7M2X1G3</accession>
<organism evidence="4 5">
    <name type="scientific">Humisphaera borealis</name>
    <dbReference type="NCBI Taxonomy" id="2807512"/>
    <lineage>
        <taxon>Bacteria</taxon>
        <taxon>Pseudomonadati</taxon>
        <taxon>Planctomycetota</taxon>
        <taxon>Phycisphaerae</taxon>
        <taxon>Tepidisphaerales</taxon>
        <taxon>Tepidisphaeraceae</taxon>
        <taxon>Humisphaera</taxon>
    </lineage>
</organism>
<proteinExistence type="predicted"/>
<gene>
    <name evidence="4" type="ORF">IPV69_06315</name>
</gene>